<evidence type="ECO:0000256" key="1">
    <source>
        <dbReference type="SAM" id="MobiDB-lite"/>
    </source>
</evidence>
<dbReference type="InterPro" id="IPR011050">
    <property type="entry name" value="Pectin_lyase_fold/virulence"/>
</dbReference>
<evidence type="ECO:0000313" key="4">
    <source>
        <dbReference type="EnsemblProtists" id="EOD37990"/>
    </source>
</evidence>
<evidence type="ECO:0000313" key="5">
    <source>
        <dbReference type="Proteomes" id="UP000013827"/>
    </source>
</evidence>
<protein>
    <recommendedName>
        <fullName evidence="3">Right handed beta helix domain-containing protein</fullName>
    </recommendedName>
</protein>
<dbReference type="eggNOG" id="ENOG502QSG1">
    <property type="taxonomic scope" value="Eukaryota"/>
</dbReference>
<feature type="transmembrane region" description="Helical" evidence="2">
    <location>
        <begin position="123"/>
        <end position="141"/>
    </location>
</feature>
<keyword evidence="5" id="KW-1185">Reference proteome</keyword>
<dbReference type="PaxDb" id="2903-EOD37990"/>
<feature type="domain" description="Right handed beta helix" evidence="3">
    <location>
        <begin position="308"/>
        <end position="454"/>
    </location>
</feature>
<evidence type="ECO:0000256" key="2">
    <source>
        <dbReference type="SAM" id="Phobius"/>
    </source>
</evidence>
<keyword evidence="2" id="KW-0472">Membrane</keyword>
<dbReference type="GeneID" id="17283260"/>
<sequence>MICILATAVNSTAASRVGPSQPPVFCVHAGLGGRRAVVGSADASRVPTRESVTEPPDAATISRETLEATVRDGSDAVKHIDLERHSAEALSAPPDLTGRVGTTSPWGVQHEYNRGCVSTSAPTLLLLLLAACGSGLLLRLLTADGGLKWARRFGAIGLLGTCGACWLLLGQRAPRSGIRDEINKAMDQGRNASVFIPPGARLAFSSNVECSGDLHLNMHLSVRSSGEGATLDGKKSSNMFYISGGCSLYLEALHFVDGRSDDNGGAVRADGAGDIAMKDVSFTGCEASGSGGGMSVHSSGDVSLEGASFSECTAARYGGGMVVDNSGHVSLEGASFSECTARNPGGGMNVYKSGDVLLEGASFSECTAAQSGGGMNVQNSGDVSLERASFVGCTSETKAALYLNGVERLALTNSHFVDNIASQTPAALFFASGIAATDSILRNTTFFRNSAPGNITILAASPLTMEEAGSDAYCAPGFTGPECELCAAENHYLADGVECKECAPRGASAALIAGIVFVLCAACGLAAWAYSETGWRKKACIGPILRFADRAVYWYVGVGLTAKLKILFGFYQICTVLSSTYSARLPEEYTGWTDRLANAMSIDWSGVFLPEQCLGYGLRLLAIALSPVALIALLMGTGIALRLRRWRAAPPPRPTESSGSGPGADTGLVEASMFEASTTSVMSAVSAIAEAINTDESTVSASHARPWYAEAALGLLDLTPAGLVLIFCFAYTISPPNEPLEQVSYMRQDASVECGTEDHESITDLAIGFIVVWPVGSLVLFTSLLAACYKPLQAKTPNAMTRATAFLHREYEKTWYWWEAVELARKLVLTGFVLLIPEERAFLRLVVATLVCSCYAVALAVVRPYKRVGDDVLAVATSLVLLLLFLGANWTTIFLGIEERYPGTEEAAAILGFGKLNGVVNSMLVLVGVTLLFFLIGAVVAARRVAMIPTIRLASTKQPPEMSIVLGLTWHLFNSHIWSTGQDAVKVDDLKDIGALEEYIQRIFTLALPTSSCPAPQNCLREVRSSLEKDKPLVLVQEADPEKGGGTLQALRDECPEDLQPDIFDKDWPLTIWYRIDEFRLISLKIIAEAPRGPRATHMLLYLNQNTWLEEDGERLAEHVKQAREDKLKIVMAHENDPGLGGCQFSRMFEVTPQERARGELIAGGLYKDLAKSCFPGRHRKAPCSIAERGSLAGRSLGGLSRVFAKMSSRSSAEARDVSGGEASSVQRQEGIDAIRL</sequence>
<organism evidence="4 5">
    <name type="scientific">Emiliania huxleyi (strain CCMP1516)</name>
    <dbReference type="NCBI Taxonomy" id="280463"/>
    <lineage>
        <taxon>Eukaryota</taxon>
        <taxon>Haptista</taxon>
        <taxon>Haptophyta</taxon>
        <taxon>Prymnesiophyceae</taxon>
        <taxon>Isochrysidales</taxon>
        <taxon>Noelaerhabdaceae</taxon>
        <taxon>Emiliania</taxon>
    </lineage>
</organism>
<name>A0A0D3KQF5_EMIH1</name>
<feature type="transmembrane region" description="Helical" evidence="2">
    <location>
        <begin position="923"/>
        <end position="942"/>
    </location>
</feature>
<dbReference type="KEGG" id="ehx:EMIHUDRAFT_200360"/>
<reference evidence="5" key="1">
    <citation type="journal article" date="2013" name="Nature">
        <title>Pan genome of the phytoplankton Emiliania underpins its global distribution.</title>
        <authorList>
            <person name="Read B.A."/>
            <person name="Kegel J."/>
            <person name="Klute M.J."/>
            <person name="Kuo A."/>
            <person name="Lefebvre S.C."/>
            <person name="Maumus F."/>
            <person name="Mayer C."/>
            <person name="Miller J."/>
            <person name="Monier A."/>
            <person name="Salamov A."/>
            <person name="Young J."/>
            <person name="Aguilar M."/>
            <person name="Claverie J.M."/>
            <person name="Frickenhaus S."/>
            <person name="Gonzalez K."/>
            <person name="Herman E.K."/>
            <person name="Lin Y.C."/>
            <person name="Napier J."/>
            <person name="Ogata H."/>
            <person name="Sarno A.F."/>
            <person name="Shmutz J."/>
            <person name="Schroeder D."/>
            <person name="de Vargas C."/>
            <person name="Verret F."/>
            <person name="von Dassow P."/>
            <person name="Valentin K."/>
            <person name="Van de Peer Y."/>
            <person name="Wheeler G."/>
            <person name="Dacks J.B."/>
            <person name="Delwiche C.F."/>
            <person name="Dyhrman S.T."/>
            <person name="Glockner G."/>
            <person name="John U."/>
            <person name="Richards T."/>
            <person name="Worden A.Z."/>
            <person name="Zhang X."/>
            <person name="Grigoriev I.V."/>
            <person name="Allen A.E."/>
            <person name="Bidle K."/>
            <person name="Borodovsky M."/>
            <person name="Bowler C."/>
            <person name="Brownlee C."/>
            <person name="Cock J.M."/>
            <person name="Elias M."/>
            <person name="Gladyshev V.N."/>
            <person name="Groth M."/>
            <person name="Guda C."/>
            <person name="Hadaegh A."/>
            <person name="Iglesias-Rodriguez M.D."/>
            <person name="Jenkins J."/>
            <person name="Jones B.M."/>
            <person name="Lawson T."/>
            <person name="Leese F."/>
            <person name="Lindquist E."/>
            <person name="Lobanov A."/>
            <person name="Lomsadze A."/>
            <person name="Malik S.B."/>
            <person name="Marsh M.E."/>
            <person name="Mackinder L."/>
            <person name="Mock T."/>
            <person name="Mueller-Roeber B."/>
            <person name="Pagarete A."/>
            <person name="Parker M."/>
            <person name="Probert I."/>
            <person name="Quesneville H."/>
            <person name="Raines C."/>
            <person name="Rensing S.A."/>
            <person name="Riano-Pachon D.M."/>
            <person name="Richier S."/>
            <person name="Rokitta S."/>
            <person name="Shiraiwa Y."/>
            <person name="Soanes D.M."/>
            <person name="van der Giezen M."/>
            <person name="Wahlund T.M."/>
            <person name="Williams B."/>
            <person name="Wilson W."/>
            <person name="Wolfe G."/>
            <person name="Wurch L.L."/>
        </authorList>
    </citation>
    <scope>NUCLEOTIDE SEQUENCE</scope>
</reference>
<reference evidence="4" key="2">
    <citation type="submission" date="2024-10" db="UniProtKB">
        <authorList>
            <consortium name="EnsemblProtists"/>
        </authorList>
    </citation>
    <scope>IDENTIFICATION</scope>
</reference>
<dbReference type="InterPro" id="IPR039448">
    <property type="entry name" value="Beta_helix"/>
</dbReference>
<accession>A0A0D3KQF5</accession>
<evidence type="ECO:0000259" key="3">
    <source>
        <dbReference type="Pfam" id="PF13229"/>
    </source>
</evidence>
<feature type="transmembrane region" description="Helical" evidence="2">
    <location>
        <begin position="153"/>
        <end position="169"/>
    </location>
</feature>
<dbReference type="SUPFAM" id="SSF51126">
    <property type="entry name" value="Pectin lyase-like"/>
    <property type="match status" value="1"/>
</dbReference>
<feature type="transmembrane region" description="Helical" evidence="2">
    <location>
        <begin position="552"/>
        <end position="573"/>
    </location>
</feature>
<dbReference type="AlphaFoldDB" id="A0A0D3KQF5"/>
<dbReference type="HOGENOM" id="CLU_002103_0_0_1"/>
<feature type="transmembrane region" description="Helical" evidence="2">
    <location>
        <begin position="509"/>
        <end position="531"/>
    </location>
</feature>
<feature type="transmembrane region" description="Helical" evidence="2">
    <location>
        <begin position="842"/>
        <end position="862"/>
    </location>
</feature>
<dbReference type="PANTHER" id="PTHR11319">
    <property type="entry name" value="G PROTEIN-COUPLED RECEPTOR-RELATED"/>
    <property type="match status" value="1"/>
</dbReference>
<dbReference type="Proteomes" id="UP000013827">
    <property type="component" value="Unassembled WGS sequence"/>
</dbReference>
<dbReference type="Gene3D" id="2.160.20.10">
    <property type="entry name" value="Single-stranded right-handed beta-helix, Pectin lyase-like"/>
    <property type="match status" value="1"/>
</dbReference>
<feature type="transmembrane region" description="Helical" evidence="2">
    <location>
        <begin position="874"/>
        <end position="897"/>
    </location>
</feature>
<feature type="region of interest" description="Disordered" evidence="1">
    <location>
        <begin position="1211"/>
        <end position="1237"/>
    </location>
</feature>
<keyword evidence="2" id="KW-1133">Transmembrane helix</keyword>
<feature type="transmembrane region" description="Helical" evidence="2">
    <location>
        <begin position="620"/>
        <end position="643"/>
    </location>
</feature>
<dbReference type="PANTHER" id="PTHR11319:SF35">
    <property type="entry name" value="OUTER MEMBRANE PROTEIN PMPC-RELATED"/>
    <property type="match status" value="1"/>
</dbReference>
<dbReference type="EnsemblProtists" id="EOD37990">
    <property type="protein sequence ID" value="EOD37990"/>
    <property type="gene ID" value="EMIHUDRAFT_200360"/>
</dbReference>
<keyword evidence="2" id="KW-0812">Transmembrane</keyword>
<feature type="transmembrane region" description="Helical" evidence="2">
    <location>
        <begin position="712"/>
        <end position="733"/>
    </location>
</feature>
<proteinExistence type="predicted"/>
<dbReference type="Pfam" id="PF13229">
    <property type="entry name" value="Beta_helix"/>
    <property type="match status" value="1"/>
</dbReference>
<dbReference type="InterPro" id="IPR012334">
    <property type="entry name" value="Pectin_lyas_fold"/>
</dbReference>
<feature type="transmembrane region" description="Helical" evidence="2">
    <location>
        <begin position="765"/>
        <end position="789"/>
    </location>
</feature>
<dbReference type="RefSeq" id="XP_005790419.1">
    <property type="nucleotide sequence ID" value="XM_005790362.1"/>
</dbReference>